<dbReference type="AlphaFoldDB" id="A0AAW9PW48"/>
<dbReference type="GO" id="GO:0003677">
    <property type="term" value="F:DNA binding"/>
    <property type="evidence" value="ECO:0007669"/>
    <property type="project" value="InterPro"/>
</dbReference>
<protein>
    <submittedName>
        <fullName evidence="1">MobV family relaxase</fullName>
    </submittedName>
</protein>
<dbReference type="RefSeq" id="WP_327653692.1">
    <property type="nucleotide sequence ID" value="NZ_JARTTN020000009.1"/>
</dbReference>
<organism evidence="1 2">
    <name type="scientific">Klebsiella variicola</name>
    <dbReference type="NCBI Taxonomy" id="244366"/>
    <lineage>
        <taxon>Bacteria</taxon>
        <taxon>Pseudomonadati</taxon>
        <taxon>Pseudomonadota</taxon>
        <taxon>Gammaproteobacteria</taxon>
        <taxon>Enterobacterales</taxon>
        <taxon>Enterobacteriaceae</taxon>
        <taxon>Klebsiella/Raoultella group</taxon>
        <taxon>Klebsiella</taxon>
        <taxon>Klebsiella pneumoniae complex</taxon>
    </lineage>
</organism>
<dbReference type="Proteomes" id="UP001176846">
    <property type="component" value="Unassembled WGS sequence"/>
</dbReference>
<evidence type="ECO:0000313" key="1">
    <source>
        <dbReference type="EMBL" id="MEC6061078.1"/>
    </source>
</evidence>
<gene>
    <name evidence="1" type="primary">mobV</name>
    <name evidence="1" type="ORF">QAB22_032210</name>
</gene>
<dbReference type="Pfam" id="PF01076">
    <property type="entry name" value="Mob_Pre"/>
    <property type="match status" value="1"/>
</dbReference>
<name>A0AAW9PW48_KLEVA</name>
<proteinExistence type="predicted"/>
<feature type="non-terminal residue" evidence="1">
    <location>
        <position position="135"/>
    </location>
</feature>
<comment type="caution">
    <text evidence="1">The sequence shown here is derived from an EMBL/GenBank/DDBJ whole genome shotgun (WGS) entry which is preliminary data.</text>
</comment>
<dbReference type="CDD" id="cd17242">
    <property type="entry name" value="MobM_relaxase"/>
    <property type="match status" value="1"/>
</dbReference>
<dbReference type="EMBL" id="JARTTN020000009">
    <property type="protein sequence ID" value="MEC6061078.1"/>
    <property type="molecule type" value="Genomic_DNA"/>
</dbReference>
<reference evidence="1" key="1">
    <citation type="journal article" date="2023" name="Nat. Commun.">
        <title>Genomic dissection of endemic carbapenem resistance reveals metallo-beta-lactamase dissemination through clonal, plasmid and integron transfer.</title>
        <authorList>
            <person name="Macesic N."/>
            <person name="Hawkey J."/>
            <person name="Vezina B."/>
            <person name="Wisniewski J.A."/>
            <person name="Cottingham H."/>
            <person name="Blakeway L.V."/>
            <person name="Harshegyi T."/>
            <person name="Pragastis K."/>
            <person name="Badoordeen G.Z."/>
            <person name="Dennison A."/>
            <person name="Spelman D.W."/>
            <person name="Jenney A.W.J."/>
            <person name="Peleg A.Y."/>
        </authorList>
    </citation>
    <scope>NUCLEOTIDE SEQUENCE</scope>
    <source>
        <strain evidence="1">CPO071</strain>
    </source>
</reference>
<dbReference type="Gene3D" id="3.30.930.30">
    <property type="match status" value="1"/>
</dbReference>
<reference evidence="1" key="2">
    <citation type="submission" date="2024-01" db="EMBL/GenBank/DDBJ databases">
        <authorList>
            <person name="Macesic N."/>
        </authorList>
    </citation>
    <scope>NUCLEOTIDE SEQUENCE</scope>
    <source>
        <strain evidence="1">CPO071</strain>
    </source>
</reference>
<evidence type="ECO:0000313" key="2">
    <source>
        <dbReference type="Proteomes" id="UP001176846"/>
    </source>
</evidence>
<dbReference type="NCBIfam" id="NF041497">
    <property type="entry name" value="MobV"/>
    <property type="match status" value="1"/>
</dbReference>
<sequence>MAYAILRVEKTKNTSIAGKNSHNMRLRKTHNADPNLKSQNRILIGSGDLRTDLNARFQATNVKARNSTSVVCNELILTASPEFFENNKKLEDWVKVQMEYLQNEFGENAINAVLHLDEQTPHIHAFITGIEYKNG</sequence>
<dbReference type="GO" id="GO:0006310">
    <property type="term" value="P:DNA recombination"/>
    <property type="evidence" value="ECO:0007669"/>
    <property type="project" value="InterPro"/>
</dbReference>
<accession>A0AAW9PW48</accession>
<dbReference type="InterPro" id="IPR001668">
    <property type="entry name" value="Mob_Pre"/>
</dbReference>